<protein>
    <submittedName>
        <fullName evidence="1">UPF0764 protein C16orf89-like protein</fullName>
    </submittedName>
</protein>
<reference evidence="1 2" key="1">
    <citation type="journal article" date="2018" name="Gigascience">
        <title>Genomes of trombidid mites reveal novel predicted allergens and laterally-transferred genes associated with secondary metabolism.</title>
        <authorList>
            <person name="Dong X."/>
            <person name="Chaisiri K."/>
            <person name="Xia D."/>
            <person name="Armstrong S.D."/>
            <person name="Fang Y."/>
            <person name="Donnelly M.J."/>
            <person name="Kadowaki T."/>
            <person name="McGarry J.W."/>
            <person name="Darby A.C."/>
            <person name="Makepeace B.L."/>
        </authorList>
    </citation>
    <scope>NUCLEOTIDE SEQUENCE [LARGE SCALE GENOMIC DNA]</scope>
    <source>
        <strain evidence="1">UoL-WK</strain>
    </source>
</reference>
<dbReference type="Pfam" id="PF15882">
    <property type="entry name" value="DUF4735"/>
    <property type="match status" value="1"/>
</dbReference>
<dbReference type="GO" id="GO:0005829">
    <property type="term" value="C:cytosol"/>
    <property type="evidence" value="ECO:0007669"/>
    <property type="project" value="TreeGrafter"/>
</dbReference>
<dbReference type="PANTHER" id="PTHR33539:SF1">
    <property type="entry name" value="UPF0764 PROTEIN C16ORF89"/>
    <property type="match status" value="1"/>
</dbReference>
<dbReference type="InterPro" id="IPR031751">
    <property type="entry name" value="DUF4735"/>
</dbReference>
<sequence>MTEKKYSSVFIDKVSQIQEKAEKCFQNSIKHVFIKDPLYFKASGILLLRGLWSNWFDEWKQIDNSNLYKWRLNLSDIALNEDISDKCINQLLQCEISDYCWITMTSKYYKDYPLSHQLLFLVLGEKLGCKKQMNKMTVKFHQDSIEKMKDTFCANMLEEAQYYESENFPVDDQDLFMEQGEFQIFRNLLEF</sequence>
<proteinExistence type="predicted"/>
<dbReference type="Proteomes" id="UP000285301">
    <property type="component" value="Unassembled WGS sequence"/>
</dbReference>
<comment type="caution">
    <text evidence="1">The sequence shown here is derived from an EMBL/GenBank/DDBJ whole genome shotgun (WGS) entry which is preliminary data.</text>
</comment>
<keyword evidence="2" id="KW-1185">Reference proteome</keyword>
<dbReference type="OrthoDB" id="6498484at2759"/>
<evidence type="ECO:0000313" key="2">
    <source>
        <dbReference type="Proteomes" id="UP000285301"/>
    </source>
</evidence>
<dbReference type="AlphaFoldDB" id="A0A443RJ29"/>
<organism evidence="1 2">
    <name type="scientific">Dinothrombium tinctorium</name>
    <dbReference type="NCBI Taxonomy" id="1965070"/>
    <lineage>
        <taxon>Eukaryota</taxon>
        <taxon>Metazoa</taxon>
        <taxon>Ecdysozoa</taxon>
        <taxon>Arthropoda</taxon>
        <taxon>Chelicerata</taxon>
        <taxon>Arachnida</taxon>
        <taxon>Acari</taxon>
        <taxon>Acariformes</taxon>
        <taxon>Trombidiformes</taxon>
        <taxon>Prostigmata</taxon>
        <taxon>Anystina</taxon>
        <taxon>Parasitengona</taxon>
        <taxon>Trombidioidea</taxon>
        <taxon>Trombidiidae</taxon>
        <taxon>Dinothrombium</taxon>
    </lineage>
</organism>
<gene>
    <name evidence="1" type="ORF">B4U79_14466</name>
</gene>
<accession>A0A443RJ29</accession>
<dbReference type="PANTHER" id="PTHR33539">
    <property type="entry name" value="UPF0764 PROTEIN C16ORF89"/>
    <property type="match status" value="1"/>
</dbReference>
<evidence type="ECO:0000313" key="1">
    <source>
        <dbReference type="EMBL" id="RWS15290.1"/>
    </source>
</evidence>
<dbReference type="EMBL" id="NCKU01000497">
    <property type="protein sequence ID" value="RWS15290.1"/>
    <property type="molecule type" value="Genomic_DNA"/>
</dbReference>
<dbReference type="GO" id="GO:0016020">
    <property type="term" value="C:membrane"/>
    <property type="evidence" value="ECO:0007669"/>
    <property type="project" value="TreeGrafter"/>
</dbReference>
<name>A0A443RJ29_9ACAR</name>
<dbReference type="STRING" id="1965070.A0A443RJ29"/>